<evidence type="ECO:0000259" key="3">
    <source>
        <dbReference type="Pfam" id="PF01393"/>
    </source>
</evidence>
<keyword evidence="5" id="KW-1185">Reference proteome</keyword>
<evidence type="ECO:0000256" key="1">
    <source>
        <dbReference type="ARBA" id="ARBA00004123"/>
    </source>
</evidence>
<dbReference type="Proteomes" id="UP000478052">
    <property type="component" value="Unassembled WGS sequence"/>
</dbReference>
<dbReference type="OrthoDB" id="10559695at2759"/>
<evidence type="ECO:0000256" key="2">
    <source>
        <dbReference type="ARBA" id="ARBA00023242"/>
    </source>
</evidence>
<dbReference type="AlphaFoldDB" id="A0A6G0Z0V2"/>
<comment type="caution">
    <text evidence="4">The sequence shown here is derived from an EMBL/GenBank/DDBJ whole genome shotgun (WGS) entry which is preliminary data.</text>
</comment>
<dbReference type="InterPro" id="IPR016197">
    <property type="entry name" value="Chromo-like_dom_sf"/>
</dbReference>
<dbReference type="GO" id="GO:0005634">
    <property type="term" value="C:nucleus"/>
    <property type="evidence" value="ECO:0007669"/>
    <property type="project" value="UniProtKB-SubCell"/>
</dbReference>
<sequence length="152" mass="17115">MDKNIILKCGLACSFVAKNGPSQLPLPPLPRVFVGGDRPVFSPLRLVYHQYKHLPPSKPTCAPPSPRSQPCLRSIVPSITIRGNKNGHKSIHVYADTILGVIKKKNGDIQYLIRFKTINGILLPDSFIDSFVMKTIYPQMVIKFYENLITWE</sequence>
<dbReference type="InterPro" id="IPR008251">
    <property type="entry name" value="Chromo_shadow_dom"/>
</dbReference>
<evidence type="ECO:0000313" key="4">
    <source>
        <dbReference type="EMBL" id="KAF0763934.1"/>
    </source>
</evidence>
<dbReference type="GO" id="GO:0005694">
    <property type="term" value="C:chromosome"/>
    <property type="evidence" value="ECO:0007669"/>
    <property type="project" value="UniProtKB-ARBA"/>
</dbReference>
<name>A0A6G0Z0V2_APHCR</name>
<protein>
    <submittedName>
        <fullName evidence="4">Chromo domain-containing protein</fullName>
    </submittedName>
</protein>
<reference evidence="4 5" key="1">
    <citation type="submission" date="2019-08" db="EMBL/GenBank/DDBJ databases">
        <title>Whole genome of Aphis craccivora.</title>
        <authorList>
            <person name="Voronova N.V."/>
            <person name="Shulinski R.S."/>
            <person name="Bandarenka Y.V."/>
            <person name="Zhorov D.G."/>
            <person name="Warner D."/>
        </authorList>
    </citation>
    <scope>NUCLEOTIDE SEQUENCE [LARGE SCALE GENOMIC DNA]</scope>
    <source>
        <strain evidence="4">180601</strain>
        <tissue evidence="4">Whole Body</tissue>
    </source>
</reference>
<proteinExistence type="predicted"/>
<gene>
    <name evidence="4" type="ORF">FWK35_00007764</name>
</gene>
<dbReference type="Gene3D" id="2.40.50.40">
    <property type="match status" value="1"/>
</dbReference>
<dbReference type="EMBL" id="VUJU01001765">
    <property type="protein sequence ID" value="KAF0763934.1"/>
    <property type="molecule type" value="Genomic_DNA"/>
</dbReference>
<evidence type="ECO:0000313" key="5">
    <source>
        <dbReference type="Proteomes" id="UP000478052"/>
    </source>
</evidence>
<accession>A0A6G0Z0V2</accession>
<dbReference type="Pfam" id="PF01393">
    <property type="entry name" value="Chromo_shadow"/>
    <property type="match status" value="1"/>
</dbReference>
<dbReference type="SUPFAM" id="SSF54160">
    <property type="entry name" value="Chromo domain-like"/>
    <property type="match status" value="1"/>
</dbReference>
<organism evidence="4 5">
    <name type="scientific">Aphis craccivora</name>
    <name type="common">Cowpea aphid</name>
    <dbReference type="NCBI Taxonomy" id="307492"/>
    <lineage>
        <taxon>Eukaryota</taxon>
        <taxon>Metazoa</taxon>
        <taxon>Ecdysozoa</taxon>
        <taxon>Arthropoda</taxon>
        <taxon>Hexapoda</taxon>
        <taxon>Insecta</taxon>
        <taxon>Pterygota</taxon>
        <taxon>Neoptera</taxon>
        <taxon>Paraneoptera</taxon>
        <taxon>Hemiptera</taxon>
        <taxon>Sternorrhyncha</taxon>
        <taxon>Aphidomorpha</taxon>
        <taxon>Aphidoidea</taxon>
        <taxon>Aphididae</taxon>
        <taxon>Aphidini</taxon>
        <taxon>Aphis</taxon>
        <taxon>Aphis</taxon>
    </lineage>
</organism>
<comment type="subcellular location">
    <subcellularLocation>
        <location evidence="1">Nucleus</location>
    </subcellularLocation>
</comment>
<feature type="domain" description="Chromo shadow" evidence="3">
    <location>
        <begin position="96"/>
        <end position="151"/>
    </location>
</feature>
<keyword evidence="2" id="KW-0539">Nucleus</keyword>
<dbReference type="CDD" id="cd00034">
    <property type="entry name" value="CSD"/>
    <property type="match status" value="1"/>
</dbReference>